<dbReference type="PANTHER" id="PTHR38685">
    <property type="entry name" value="CELL DIVISION PROTEIN ZIPA"/>
    <property type="match status" value="1"/>
</dbReference>
<evidence type="ECO:0000259" key="10">
    <source>
        <dbReference type="SMART" id="SM00771"/>
    </source>
</evidence>
<dbReference type="InterPro" id="IPR011919">
    <property type="entry name" value="Cell_div_ZipA"/>
</dbReference>
<dbReference type="Proteomes" id="UP000234271">
    <property type="component" value="Chromosome"/>
</dbReference>
<evidence type="ECO:0000313" key="12">
    <source>
        <dbReference type="Proteomes" id="UP000234271"/>
    </source>
</evidence>
<dbReference type="SUPFAM" id="SSF64383">
    <property type="entry name" value="Cell-division protein ZipA, C-terminal domain"/>
    <property type="match status" value="1"/>
</dbReference>
<dbReference type="GO" id="GO:0005886">
    <property type="term" value="C:plasma membrane"/>
    <property type="evidence" value="ECO:0007669"/>
    <property type="project" value="UniProtKB-SubCell"/>
</dbReference>
<comment type="subcellular location">
    <subcellularLocation>
        <location evidence="8">Cell inner membrane</location>
        <topology evidence="8">Single-pass type I membrane protein</topology>
    </subcellularLocation>
    <text evidence="8">Localizes to the Z ring in an FtsZ-dependent manner.</text>
</comment>
<evidence type="ECO:0000256" key="2">
    <source>
        <dbReference type="ARBA" id="ARBA00022519"/>
    </source>
</evidence>
<dbReference type="Pfam" id="PF04354">
    <property type="entry name" value="ZipA_C"/>
    <property type="match status" value="1"/>
</dbReference>
<proteinExistence type="inferred from homology"/>
<evidence type="ECO:0000256" key="6">
    <source>
        <dbReference type="ARBA" id="ARBA00023136"/>
    </source>
</evidence>
<comment type="similarity">
    <text evidence="8 9">Belongs to the ZipA family.</text>
</comment>
<dbReference type="GO" id="GO:0000917">
    <property type="term" value="P:division septum assembly"/>
    <property type="evidence" value="ECO:0007669"/>
    <property type="project" value="TreeGrafter"/>
</dbReference>
<dbReference type="InterPro" id="IPR036765">
    <property type="entry name" value="ZipA_FtsZ-bd_C_sf"/>
</dbReference>
<evidence type="ECO:0000256" key="4">
    <source>
        <dbReference type="ARBA" id="ARBA00022692"/>
    </source>
</evidence>
<protein>
    <recommendedName>
        <fullName evidence="8 9">Cell division protein ZipA</fullName>
    </recommendedName>
</protein>
<keyword evidence="12" id="KW-1185">Reference proteome</keyword>
<reference evidence="12" key="1">
    <citation type="submission" date="2016-12" db="EMBL/GenBank/DDBJ databases">
        <title>Complete Genome Sequence of Beggiatoa leptomitiformis D-401.</title>
        <authorList>
            <person name="Fomenkov A."/>
            <person name="Vincze T."/>
            <person name="Grabovich M."/>
            <person name="Anton B.P."/>
            <person name="Dubinina G."/>
            <person name="Orlova M."/>
            <person name="Belousova E."/>
            <person name="Roberts R.J."/>
        </authorList>
    </citation>
    <scope>NUCLEOTIDE SEQUENCE [LARGE SCALE GENOMIC DNA]</scope>
    <source>
        <strain evidence="12">D-401</strain>
    </source>
</reference>
<keyword evidence="2 8" id="KW-0997">Cell inner membrane</keyword>
<keyword evidence="7 8" id="KW-0131">Cell cycle</keyword>
<dbReference type="Gene3D" id="3.30.1400.10">
    <property type="entry name" value="ZipA, C-terminal FtsZ-binding domain"/>
    <property type="match status" value="1"/>
</dbReference>
<evidence type="ECO:0000256" key="7">
    <source>
        <dbReference type="ARBA" id="ARBA00023306"/>
    </source>
</evidence>
<evidence type="ECO:0000256" key="9">
    <source>
        <dbReference type="RuleBase" id="RU003612"/>
    </source>
</evidence>
<feature type="domain" description="ZipA C-terminal FtsZ-binding" evidence="10">
    <location>
        <begin position="96"/>
        <end position="227"/>
    </location>
</feature>
<name>A0A2N9YBE2_9GAMM</name>
<evidence type="ECO:0000256" key="5">
    <source>
        <dbReference type="ARBA" id="ARBA00022989"/>
    </source>
</evidence>
<comment type="subunit">
    <text evidence="8">Interacts with FtsZ via their C-terminal domains.</text>
</comment>
<accession>A0A2N9YBE2</accession>
<keyword evidence="4 8" id="KW-0812">Transmembrane</keyword>
<keyword evidence="6 8" id="KW-0472">Membrane</keyword>
<dbReference type="HAMAP" id="MF_00509">
    <property type="entry name" value="ZipA"/>
    <property type="match status" value="1"/>
</dbReference>
<organism evidence="11 12">
    <name type="scientific">Beggiatoa leptomitoformis</name>
    <dbReference type="NCBI Taxonomy" id="288004"/>
    <lineage>
        <taxon>Bacteria</taxon>
        <taxon>Pseudomonadati</taxon>
        <taxon>Pseudomonadota</taxon>
        <taxon>Gammaproteobacteria</taxon>
        <taxon>Thiotrichales</taxon>
        <taxon>Thiotrichaceae</taxon>
        <taxon>Beggiatoa</taxon>
    </lineage>
</organism>
<feature type="transmembrane region" description="Helical" evidence="8">
    <location>
        <begin position="12"/>
        <end position="31"/>
    </location>
</feature>
<dbReference type="PANTHER" id="PTHR38685:SF1">
    <property type="entry name" value="CELL DIVISION PROTEIN ZIPA"/>
    <property type="match status" value="1"/>
</dbReference>
<gene>
    <name evidence="8 11" type="primary">zipA</name>
    <name evidence="11" type="ORF">BLE401_03105</name>
</gene>
<evidence type="ECO:0000256" key="8">
    <source>
        <dbReference type="HAMAP-Rule" id="MF_00509"/>
    </source>
</evidence>
<evidence type="ECO:0000313" key="11">
    <source>
        <dbReference type="EMBL" id="AUI67783.1"/>
    </source>
</evidence>
<keyword evidence="5 8" id="KW-1133">Transmembrane helix</keyword>
<comment type="function">
    <text evidence="8 9">Essential cell division protein that stabilizes the FtsZ protofilaments by cross-linking them and that serves as a cytoplasmic membrane anchor for the Z ring. Also required for the recruitment to the septal ring of downstream cell division proteins.</text>
</comment>
<dbReference type="GO" id="GO:0032153">
    <property type="term" value="C:cell division site"/>
    <property type="evidence" value="ECO:0007669"/>
    <property type="project" value="UniProtKB-UniRule"/>
</dbReference>
<dbReference type="NCBIfam" id="TIGR02205">
    <property type="entry name" value="septum_zipA"/>
    <property type="match status" value="1"/>
</dbReference>
<keyword evidence="1 8" id="KW-1003">Cell membrane</keyword>
<evidence type="ECO:0000256" key="1">
    <source>
        <dbReference type="ARBA" id="ARBA00022475"/>
    </source>
</evidence>
<dbReference type="RefSeq" id="WP_062148787.1">
    <property type="nucleotide sequence ID" value="NZ_CP012373.2"/>
</dbReference>
<dbReference type="InterPro" id="IPR007449">
    <property type="entry name" value="ZipA_FtsZ-bd_C"/>
</dbReference>
<sequence length="233" mass="26028">MINYDMLMNNWLIIVGIIVFLAGLIGLFLYLRHKNKSGYHAEKNIFASAESALFDDSDINTPHSTTTHNEATGLFQDGFETEQQAEADSATPTQPSELIIVLFVIAQHEIGFSGTDIFEVLQDLGLVHGKKRIFHHYGLGESKTQHPIFSIANIMEPGVFNPEEADTFHSQGLALFMQLPGPFGGRVAFELMMNTAQRIADTLSGIVENDRHQPVDASVINELRQKINQFEQR</sequence>
<dbReference type="GO" id="GO:0043093">
    <property type="term" value="P:FtsZ-dependent cytokinesis"/>
    <property type="evidence" value="ECO:0007669"/>
    <property type="project" value="UniProtKB-UniRule"/>
</dbReference>
<keyword evidence="3 8" id="KW-0132">Cell division</keyword>
<evidence type="ECO:0000256" key="3">
    <source>
        <dbReference type="ARBA" id="ARBA00022618"/>
    </source>
</evidence>
<dbReference type="EMBL" id="CP018889">
    <property type="protein sequence ID" value="AUI67783.1"/>
    <property type="molecule type" value="Genomic_DNA"/>
</dbReference>
<dbReference type="AlphaFoldDB" id="A0A2N9YBE2"/>
<dbReference type="SMART" id="SM00771">
    <property type="entry name" value="ZipA_C"/>
    <property type="match status" value="1"/>
</dbReference>
<dbReference type="OrthoDB" id="7054914at2"/>